<dbReference type="STRING" id="10228.B3RZH5"/>
<proteinExistence type="predicted"/>
<dbReference type="HOGENOM" id="CLU_3093540_0_0_1"/>
<protein>
    <submittedName>
        <fullName evidence="1">Expressed protein</fullName>
    </submittedName>
</protein>
<name>B3RZH5_TRIAD</name>
<evidence type="ECO:0000313" key="1">
    <source>
        <dbReference type="EMBL" id="EDV23841.1"/>
    </source>
</evidence>
<feature type="non-terminal residue" evidence="1">
    <location>
        <position position="52"/>
    </location>
</feature>
<accession>B3RZH5</accession>
<dbReference type="CTD" id="6754580"/>
<dbReference type="OrthoDB" id="6766775at2759"/>
<keyword evidence="2" id="KW-1185">Reference proteome</keyword>
<dbReference type="KEGG" id="tad:TRIADDRAFT_64012"/>
<dbReference type="Proteomes" id="UP000009022">
    <property type="component" value="Unassembled WGS sequence"/>
</dbReference>
<dbReference type="AlphaFoldDB" id="B3RZH5"/>
<dbReference type="RefSeq" id="XP_002113367.1">
    <property type="nucleotide sequence ID" value="XM_002113331.1"/>
</dbReference>
<dbReference type="EMBL" id="DS985246">
    <property type="protein sequence ID" value="EDV23841.1"/>
    <property type="molecule type" value="Genomic_DNA"/>
</dbReference>
<dbReference type="InParanoid" id="B3RZH5"/>
<gene>
    <name evidence="1" type="ORF">TRIADDRAFT_64012</name>
</gene>
<organism evidence="1 2">
    <name type="scientific">Trichoplax adhaerens</name>
    <name type="common">Trichoplax reptans</name>
    <dbReference type="NCBI Taxonomy" id="10228"/>
    <lineage>
        <taxon>Eukaryota</taxon>
        <taxon>Metazoa</taxon>
        <taxon>Placozoa</taxon>
        <taxon>Uniplacotomia</taxon>
        <taxon>Trichoplacea</taxon>
        <taxon>Trichoplacidae</taxon>
        <taxon>Trichoplax</taxon>
    </lineage>
</organism>
<reference evidence="1 2" key="1">
    <citation type="journal article" date="2008" name="Nature">
        <title>The Trichoplax genome and the nature of placozoans.</title>
        <authorList>
            <person name="Srivastava M."/>
            <person name="Begovic E."/>
            <person name="Chapman J."/>
            <person name="Putnam N.H."/>
            <person name="Hellsten U."/>
            <person name="Kawashima T."/>
            <person name="Kuo A."/>
            <person name="Mitros T."/>
            <person name="Salamov A."/>
            <person name="Carpenter M.L."/>
            <person name="Signorovitch A.Y."/>
            <person name="Moreno M.A."/>
            <person name="Kamm K."/>
            <person name="Grimwood J."/>
            <person name="Schmutz J."/>
            <person name="Shapiro H."/>
            <person name="Grigoriev I.V."/>
            <person name="Buss L.W."/>
            <person name="Schierwater B."/>
            <person name="Dellaporta S.L."/>
            <person name="Rokhsar D.S."/>
        </authorList>
    </citation>
    <scope>NUCLEOTIDE SEQUENCE [LARGE SCALE GENOMIC DNA]</scope>
    <source>
        <strain evidence="1 2">Grell-BS-1999</strain>
    </source>
</reference>
<sequence>MQRVQSRRSEVSESEVDGLVEQELAKLQRQYRIMEGDRKAYSEESQNLIRKQ</sequence>
<evidence type="ECO:0000313" key="2">
    <source>
        <dbReference type="Proteomes" id="UP000009022"/>
    </source>
</evidence>
<dbReference type="GeneID" id="6754580"/>